<reference evidence="1 2" key="1">
    <citation type="submission" date="2015-12" db="EMBL/GenBank/DDBJ databases">
        <title>Genome sequence of Mucilaginibacter gotjawali.</title>
        <authorList>
            <person name="Lee J.S."/>
            <person name="Lee K.C."/>
            <person name="Kim K.K."/>
            <person name="Lee B.W."/>
        </authorList>
    </citation>
    <scope>NUCLEOTIDE SEQUENCE [LARGE SCALE GENOMIC DNA]</scope>
    <source>
        <strain evidence="1 2">SA3-7</strain>
    </source>
</reference>
<keyword evidence="2" id="KW-1185">Reference proteome</keyword>
<evidence type="ECO:0000313" key="1">
    <source>
        <dbReference type="EMBL" id="BAU56011.1"/>
    </source>
</evidence>
<organism evidence="1 2">
    <name type="scientific">Mucilaginibacter gotjawali</name>
    <dbReference type="NCBI Taxonomy" id="1550579"/>
    <lineage>
        <taxon>Bacteria</taxon>
        <taxon>Pseudomonadati</taxon>
        <taxon>Bacteroidota</taxon>
        <taxon>Sphingobacteriia</taxon>
        <taxon>Sphingobacteriales</taxon>
        <taxon>Sphingobacteriaceae</taxon>
        <taxon>Mucilaginibacter</taxon>
    </lineage>
</organism>
<proteinExistence type="predicted"/>
<dbReference type="Gene3D" id="1.20.120.450">
    <property type="entry name" value="dinb family like domain"/>
    <property type="match status" value="1"/>
</dbReference>
<accession>A0A0X8X5L1</accession>
<dbReference type="KEGG" id="mgot:MgSA37_04203"/>
<protein>
    <submittedName>
        <fullName evidence="1">Uncharacterized protein</fullName>
    </submittedName>
</protein>
<sequence length="157" mass="18178">MDNHDKIIIAELTKLLLGGTAHISLQDALRDLKPELRGEKAAHMPYSIWQLVEHIRIAQWDMLQFSKDAEHKSPKWPDDYWPKENAPANESLWAGAITQINSDLDEFIELMEHSNLYEKLPHGDGQNILREALQMADHNAYHIGEIVALRRFFGDWK</sequence>
<gene>
    <name evidence="1" type="ORF">MgSA37_04203</name>
</gene>
<dbReference type="AlphaFoldDB" id="A0A0X8X5L1"/>
<dbReference type="EMBL" id="AP017313">
    <property type="protein sequence ID" value="BAU56011.1"/>
    <property type="molecule type" value="Genomic_DNA"/>
</dbReference>
<dbReference type="Proteomes" id="UP000218263">
    <property type="component" value="Chromosome"/>
</dbReference>
<dbReference type="SUPFAM" id="SSF109854">
    <property type="entry name" value="DinB/YfiT-like putative metalloenzymes"/>
    <property type="match status" value="1"/>
</dbReference>
<dbReference type="InterPro" id="IPR034660">
    <property type="entry name" value="DinB/YfiT-like"/>
</dbReference>
<name>A0A0X8X5L1_9SPHI</name>
<evidence type="ECO:0000313" key="2">
    <source>
        <dbReference type="Proteomes" id="UP000218263"/>
    </source>
</evidence>
<dbReference type="RefSeq" id="WP_096354553.1">
    <property type="nucleotide sequence ID" value="NZ_AP017313.1"/>
</dbReference>
<dbReference type="OrthoDB" id="9798830at2"/>